<dbReference type="PANTHER" id="PTHR33930">
    <property type="entry name" value="ALKYL HYDROPEROXIDE REDUCTASE AHPD"/>
    <property type="match status" value="1"/>
</dbReference>
<dbReference type="InterPro" id="IPR003779">
    <property type="entry name" value="CMD-like"/>
</dbReference>
<proteinExistence type="predicted"/>
<dbReference type="Gene3D" id="1.20.1290.10">
    <property type="entry name" value="AhpD-like"/>
    <property type="match status" value="1"/>
</dbReference>
<dbReference type="NCBIfam" id="TIGR00778">
    <property type="entry name" value="ahpD_dom"/>
    <property type="match status" value="1"/>
</dbReference>
<gene>
    <name evidence="2" type="ORF">HMPREF1015_02494</name>
</gene>
<name>G9QL84_9BACI</name>
<dbReference type="Proteomes" id="UP000011747">
    <property type="component" value="Unassembled WGS sequence"/>
</dbReference>
<feature type="domain" description="Carboxymuconolactone decarboxylase-like" evidence="1">
    <location>
        <begin position="7"/>
        <end position="70"/>
    </location>
</feature>
<dbReference type="InterPro" id="IPR004675">
    <property type="entry name" value="AhpD_core"/>
</dbReference>
<protein>
    <submittedName>
        <fullName evidence="2">Alkylhydroperoxidase AhpD family core domain-containing protein</fullName>
    </submittedName>
</protein>
<keyword evidence="3" id="KW-1185">Reference proteome</keyword>
<evidence type="ECO:0000313" key="3">
    <source>
        <dbReference type="Proteomes" id="UP000011747"/>
    </source>
</evidence>
<dbReference type="GO" id="GO:0051920">
    <property type="term" value="F:peroxiredoxin activity"/>
    <property type="evidence" value="ECO:0007669"/>
    <property type="project" value="InterPro"/>
</dbReference>
<dbReference type="EMBL" id="ACWF01000094">
    <property type="protein sequence ID" value="EHL78085.1"/>
    <property type="molecule type" value="Genomic_DNA"/>
</dbReference>
<dbReference type="AlphaFoldDB" id="G9QL84"/>
<dbReference type="PANTHER" id="PTHR33930:SF8">
    <property type="entry name" value="4-CARBOXYMUCONOLACTONE DECARBOXYLASE"/>
    <property type="match status" value="1"/>
</dbReference>
<evidence type="ECO:0000313" key="2">
    <source>
        <dbReference type="EMBL" id="EHL78085.1"/>
    </source>
</evidence>
<dbReference type="Pfam" id="PF02627">
    <property type="entry name" value="CMD"/>
    <property type="match status" value="1"/>
</dbReference>
<keyword evidence="2" id="KW-0575">Peroxidase</keyword>
<dbReference type="InterPro" id="IPR029032">
    <property type="entry name" value="AhpD-like"/>
</dbReference>
<keyword evidence="2" id="KW-0560">Oxidoreductase</keyword>
<accession>G9QL84</accession>
<dbReference type="SUPFAM" id="SSF69118">
    <property type="entry name" value="AhpD-like"/>
    <property type="match status" value="1"/>
</dbReference>
<reference evidence="2 3" key="1">
    <citation type="submission" date="2011-09" db="EMBL/GenBank/DDBJ databases">
        <title>The Genome Sequence of Bacillus smithii 7_3_47FAA.</title>
        <authorList>
            <consortium name="The Broad Institute Genome Sequencing Platform"/>
            <person name="Earl A."/>
            <person name="Ward D."/>
            <person name="Feldgarden M."/>
            <person name="Gevers D."/>
            <person name="Daigneault M."/>
            <person name="Strauss J."/>
            <person name="Allen-Vercoe E."/>
            <person name="Young S.K."/>
            <person name="Zeng Q."/>
            <person name="Gargeya S."/>
            <person name="Fitzgerald M."/>
            <person name="Haas B."/>
            <person name="Abouelleil A."/>
            <person name="Alvarado L."/>
            <person name="Arachchi H.M."/>
            <person name="Berlin A."/>
            <person name="Brown A."/>
            <person name="Chapman S.B."/>
            <person name="Chen Z."/>
            <person name="Dunbar C."/>
            <person name="Freedman E."/>
            <person name="Gearin G."/>
            <person name="Goldberg J."/>
            <person name="Griggs A."/>
            <person name="Gujja S."/>
            <person name="Heiman D."/>
            <person name="Howarth C."/>
            <person name="Larson L."/>
            <person name="Lui A."/>
            <person name="MacDonald P.J.P."/>
            <person name="Montmayeur A."/>
            <person name="Murphy C."/>
            <person name="Neiman D."/>
            <person name="Pearson M."/>
            <person name="Priest M."/>
            <person name="Roberts A."/>
            <person name="Saif S."/>
            <person name="Shea T."/>
            <person name="Shenoy N."/>
            <person name="Sisk P."/>
            <person name="Stolte C."/>
            <person name="Sykes S."/>
            <person name="Wortman J."/>
            <person name="Nusbaum C."/>
            <person name="Birren B."/>
        </authorList>
    </citation>
    <scope>NUCLEOTIDE SEQUENCE [LARGE SCALE GENOMIC DNA]</scope>
    <source>
        <strain evidence="2 3">7_3_47FAA</strain>
    </source>
</reference>
<dbReference type="PATRIC" id="fig|665952.3.peg.1797"/>
<dbReference type="HOGENOM" id="CLU_185758_0_0_9"/>
<organism evidence="2 3">
    <name type="scientific">Bacillus smithii 7_3_47FAA</name>
    <dbReference type="NCBI Taxonomy" id="665952"/>
    <lineage>
        <taxon>Bacteria</taxon>
        <taxon>Bacillati</taxon>
        <taxon>Bacillota</taxon>
        <taxon>Bacilli</taxon>
        <taxon>Bacillales</taxon>
        <taxon>Bacillaceae</taxon>
        <taxon>Bacillus</taxon>
    </lineage>
</organism>
<comment type="caution">
    <text evidence="2">The sequence shown here is derived from an EMBL/GenBank/DDBJ whole genome shotgun (WGS) entry which is preliminary data.</text>
</comment>
<evidence type="ECO:0000259" key="1">
    <source>
        <dbReference type="Pfam" id="PF02627"/>
    </source>
</evidence>
<sequence length="79" mass="8132">MEGSSQAGKLSAQLKELIAVAVAHITECPYCIDVHSKNAEKAGATKEQLSEAILVAAAVAAGGAYTHIANMIESYGAEE</sequence>